<feature type="transmembrane region" description="Helical" evidence="14">
    <location>
        <begin position="161"/>
        <end position="180"/>
    </location>
</feature>
<organism evidence="16 17">
    <name type="scientific">Streptococcus agalactiae LMG 14747</name>
    <dbReference type="NCBI Taxonomy" id="1154860"/>
    <lineage>
        <taxon>Bacteria</taxon>
        <taxon>Bacillati</taxon>
        <taxon>Bacillota</taxon>
        <taxon>Bacilli</taxon>
        <taxon>Lactobacillales</taxon>
        <taxon>Streptococcaceae</taxon>
        <taxon>Streptococcus</taxon>
    </lineage>
</organism>
<proteinExistence type="predicted"/>
<dbReference type="Pfam" id="PF00512">
    <property type="entry name" value="HisKA"/>
    <property type="match status" value="1"/>
</dbReference>
<name>V6Z2C4_STRAG</name>
<dbReference type="GO" id="GO:0005886">
    <property type="term" value="C:plasma membrane"/>
    <property type="evidence" value="ECO:0007669"/>
    <property type="project" value="UniProtKB-SubCell"/>
</dbReference>
<dbReference type="CDD" id="cd00082">
    <property type="entry name" value="HisKA"/>
    <property type="match status" value="1"/>
</dbReference>
<evidence type="ECO:0000259" key="15">
    <source>
        <dbReference type="PROSITE" id="PS50109"/>
    </source>
</evidence>
<dbReference type="eggNOG" id="COG0642">
    <property type="taxonomic scope" value="Bacteria"/>
</dbReference>
<dbReference type="InterPro" id="IPR003661">
    <property type="entry name" value="HisK_dim/P_dom"/>
</dbReference>
<feature type="domain" description="Histidine kinase" evidence="15">
    <location>
        <begin position="201"/>
        <end position="411"/>
    </location>
</feature>
<evidence type="ECO:0000256" key="7">
    <source>
        <dbReference type="ARBA" id="ARBA00022692"/>
    </source>
</evidence>
<dbReference type="InterPro" id="IPR005467">
    <property type="entry name" value="His_kinase_dom"/>
</dbReference>
<gene>
    <name evidence="16" type="ORF">SAG0136_07395</name>
</gene>
<dbReference type="GO" id="GO:0000155">
    <property type="term" value="F:phosphorelay sensor kinase activity"/>
    <property type="evidence" value="ECO:0007669"/>
    <property type="project" value="InterPro"/>
</dbReference>
<dbReference type="Pfam" id="PF02518">
    <property type="entry name" value="HATPase_c"/>
    <property type="match status" value="1"/>
</dbReference>
<evidence type="ECO:0000256" key="12">
    <source>
        <dbReference type="ARBA" id="ARBA00023012"/>
    </source>
</evidence>
<evidence type="ECO:0000256" key="14">
    <source>
        <dbReference type="SAM" id="Phobius"/>
    </source>
</evidence>
<evidence type="ECO:0000313" key="17">
    <source>
        <dbReference type="Proteomes" id="UP000018482"/>
    </source>
</evidence>
<dbReference type="SMART" id="SM00387">
    <property type="entry name" value="HATPase_c"/>
    <property type="match status" value="1"/>
</dbReference>
<keyword evidence="8" id="KW-0547">Nucleotide-binding</keyword>
<keyword evidence="5" id="KW-0597">Phosphoprotein</keyword>
<protein>
    <recommendedName>
        <fullName evidence="3">histidine kinase</fullName>
        <ecNumber evidence="3">2.7.13.3</ecNumber>
    </recommendedName>
</protein>
<evidence type="ECO:0000256" key="9">
    <source>
        <dbReference type="ARBA" id="ARBA00022777"/>
    </source>
</evidence>
<dbReference type="CDD" id="cd00075">
    <property type="entry name" value="HATPase"/>
    <property type="match status" value="1"/>
</dbReference>
<dbReference type="PROSITE" id="PS50109">
    <property type="entry name" value="HIS_KIN"/>
    <property type="match status" value="1"/>
</dbReference>
<keyword evidence="6" id="KW-0808">Transferase</keyword>
<evidence type="ECO:0000256" key="11">
    <source>
        <dbReference type="ARBA" id="ARBA00022989"/>
    </source>
</evidence>
<dbReference type="Proteomes" id="UP000018482">
    <property type="component" value="Unassembled WGS sequence"/>
</dbReference>
<dbReference type="PANTHER" id="PTHR45528:SF1">
    <property type="entry name" value="SENSOR HISTIDINE KINASE CPXA"/>
    <property type="match status" value="1"/>
</dbReference>
<keyword evidence="13 14" id="KW-0472">Membrane</keyword>
<dbReference type="Gene3D" id="3.30.565.10">
    <property type="entry name" value="Histidine kinase-like ATPase, C-terminal domain"/>
    <property type="match status" value="1"/>
</dbReference>
<dbReference type="PANTHER" id="PTHR45528">
    <property type="entry name" value="SENSOR HISTIDINE KINASE CPXA"/>
    <property type="match status" value="1"/>
</dbReference>
<keyword evidence="4" id="KW-1003">Cell membrane</keyword>
<dbReference type="EC" id="2.7.13.3" evidence="3"/>
<comment type="catalytic activity">
    <reaction evidence="1">
        <text>ATP + protein L-histidine = ADP + protein N-phospho-L-histidine.</text>
        <dbReference type="EC" id="2.7.13.3"/>
    </reaction>
</comment>
<evidence type="ECO:0000256" key="1">
    <source>
        <dbReference type="ARBA" id="ARBA00000085"/>
    </source>
</evidence>
<dbReference type="SUPFAM" id="SSF55874">
    <property type="entry name" value="ATPase domain of HSP90 chaperone/DNA topoisomerase II/histidine kinase"/>
    <property type="match status" value="1"/>
</dbReference>
<keyword evidence="12" id="KW-0902">Two-component regulatory system</keyword>
<evidence type="ECO:0000256" key="4">
    <source>
        <dbReference type="ARBA" id="ARBA00022475"/>
    </source>
</evidence>
<dbReference type="InterPro" id="IPR036890">
    <property type="entry name" value="HATPase_C_sf"/>
</dbReference>
<dbReference type="Gene3D" id="1.10.287.130">
    <property type="match status" value="1"/>
</dbReference>
<sequence length="411" mass="46388">MFKRLRLRFILIASLAISVLMVGVLGVTTAVRYYQTQRDISLVLQLLSDNKGNFPSLNEAEKQLGRPTSQDSLSQYRFLSVRIDEHQKISDIDASNIYELSETDAQTYTEKLIKGNKKVGRFWDGDRYYAYHIRSIGNNQQLLIILDATNNMMDYQAVLNISLWLGIIGIGLFILLISALSQKVIEPYVKNYEKQKRFITNAGHELKTPLAIISANNELVELMSGESEWTKSTADQVHRLTGLINQMVTLARLEEQENVELHKVNFSEIAQDAAEDFKSLVIKDGKAFVMSIAPDIHVNAEEKSLFELVTILVDNANKYCDPGGQVHISLKTTGTVSKKAKLSISNTYKAGKTVDYSRFFERFYREDESHNNAHRSGYGIGLSMAESMVTLFKGKLSVAYKNDTITFTVLL</sequence>
<dbReference type="InterPro" id="IPR036097">
    <property type="entry name" value="HisK_dim/P_sf"/>
</dbReference>
<evidence type="ECO:0000256" key="5">
    <source>
        <dbReference type="ARBA" id="ARBA00022553"/>
    </source>
</evidence>
<evidence type="ECO:0000256" key="3">
    <source>
        <dbReference type="ARBA" id="ARBA00012438"/>
    </source>
</evidence>
<comment type="caution">
    <text evidence="16">The sequence shown here is derived from an EMBL/GenBank/DDBJ whole genome shotgun (WGS) entry which is preliminary data.</text>
</comment>
<accession>V6Z2C4</accession>
<evidence type="ECO:0000256" key="2">
    <source>
        <dbReference type="ARBA" id="ARBA00004651"/>
    </source>
</evidence>
<dbReference type="InterPro" id="IPR003594">
    <property type="entry name" value="HATPase_dom"/>
</dbReference>
<keyword evidence="7 14" id="KW-0812">Transmembrane</keyword>
<keyword evidence="9 16" id="KW-0418">Kinase</keyword>
<keyword evidence="10" id="KW-0067">ATP-binding</keyword>
<dbReference type="AlphaFoldDB" id="V6Z2C4"/>
<evidence type="ECO:0000256" key="8">
    <source>
        <dbReference type="ARBA" id="ARBA00022741"/>
    </source>
</evidence>
<evidence type="ECO:0000256" key="10">
    <source>
        <dbReference type="ARBA" id="ARBA00022840"/>
    </source>
</evidence>
<evidence type="ECO:0000313" key="16">
    <source>
        <dbReference type="EMBL" id="ESV55037.1"/>
    </source>
</evidence>
<comment type="subcellular location">
    <subcellularLocation>
        <location evidence="2">Cell membrane</location>
        <topology evidence="2">Multi-pass membrane protein</topology>
    </subcellularLocation>
</comment>
<evidence type="ECO:0000256" key="13">
    <source>
        <dbReference type="ARBA" id="ARBA00023136"/>
    </source>
</evidence>
<dbReference type="InterPro" id="IPR050398">
    <property type="entry name" value="HssS/ArlS-like"/>
</dbReference>
<evidence type="ECO:0000256" key="6">
    <source>
        <dbReference type="ARBA" id="ARBA00022679"/>
    </source>
</evidence>
<dbReference type="GO" id="GO:0005524">
    <property type="term" value="F:ATP binding"/>
    <property type="evidence" value="ECO:0007669"/>
    <property type="project" value="UniProtKB-KW"/>
</dbReference>
<dbReference type="SUPFAM" id="SSF47384">
    <property type="entry name" value="Homodimeric domain of signal transducing histidine kinase"/>
    <property type="match status" value="1"/>
</dbReference>
<dbReference type="SMART" id="SM00388">
    <property type="entry name" value="HisKA"/>
    <property type="match status" value="1"/>
</dbReference>
<keyword evidence="11 14" id="KW-1133">Transmembrane helix</keyword>
<reference evidence="16 17" key="1">
    <citation type="submission" date="2013-05" db="EMBL/GenBank/DDBJ databases">
        <authorList>
            <person name="Richards V.P."/>
            <person name="Durkin S.A.S."/>
            <person name="Kim M."/>
            <person name="Pavinski Bitar P.D."/>
            <person name="Stanhope M.J."/>
            <person name="Town C.D."/>
            <person name="Venter J.C."/>
        </authorList>
    </citation>
    <scope>NUCLEOTIDE SEQUENCE [LARGE SCALE GENOMIC DNA]</scope>
    <source>
        <strain evidence="16 17">LMG 14747</strain>
    </source>
</reference>
<dbReference type="EMBL" id="ANQC01000106">
    <property type="protein sequence ID" value="ESV55037.1"/>
    <property type="molecule type" value="Genomic_DNA"/>
</dbReference>